<evidence type="ECO:0000256" key="8">
    <source>
        <dbReference type="ARBA" id="ARBA00047454"/>
    </source>
</evidence>
<dbReference type="STRING" id="1754190.A0A1Y2F5S2"/>
<dbReference type="Gene3D" id="1.10.510.10">
    <property type="entry name" value="Transferase(Phosphotransferase) domain 1"/>
    <property type="match status" value="1"/>
</dbReference>
<dbReference type="EMBL" id="MCOG01000017">
    <property type="protein sequence ID" value="ORY78275.1"/>
    <property type="molecule type" value="Genomic_DNA"/>
</dbReference>
<comment type="caution">
    <text evidence="11">The sequence shown here is derived from an EMBL/GenBank/DDBJ whole genome shotgun (WGS) entry which is preliminary data.</text>
</comment>
<evidence type="ECO:0000256" key="7">
    <source>
        <dbReference type="ARBA" id="ARBA00047292"/>
    </source>
</evidence>
<sequence>METVRTNSLCLPFSRLSVIDTLGKGTFGSVQLVKEKTKGGVAALKTIPKESISKYMIEIQKQNENGNSNGEGKTLDSQALKEITAMKRVCTGKCSGIPRYVGDREDKDNYYILMDSVKGKSLKTIVNEIGPFTDINTIRSVLAQILSTISFIHSHNVLHRDLSDNNILIQPNGTVKIIDFGCATVFDPNEIPECSSFMEYPEVDPDDINKNNIIGTLDFIAPEVLVDGCFSEKSDIWSFGVLLFFMVTGHYPYSDDEIDDVYETMYNILENTVIYYETDEIYEPLYDLFCLCCNPDVYSRATIEDLKNHEFFSEIDWSVVTLPKSKRKPNLSVRTSILKNNANAALLANGNCNNGVMGPNQIYIASPTCLNSPIRINSPSCLYTPLSCGFNTPPIETNTESPIINTNSPVVNSPLVKQPNPHMDSPVRKSPLIRAANPVLSPKMRAANPILSPKMRAANPILSPKMRAASPILSPKMRAANPILSPKLRASTPSPITVGASIEFTKDSLIFSSNPSRFSYPVNNNPKKTHPLSKQKQFL</sequence>
<dbReference type="GO" id="GO:0005524">
    <property type="term" value="F:ATP binding"/>
    <property type="evidence" value="ECO:0007669"/>
    <property type="project" value="UniProtKB-UniRule"/>
</dbReference>
<dbReference type="InterPro" id="IPR000719">
    <property type="entry name" value="Prot_kinase_dom"/>
</dbReference>
<dbReference type="GO" id="GO:0005952">
    <property type="term" value="C:cAMP-dependent protein kinase complex"/>
    <property type="evidence" value="ECO:0007669"/>
    <property type="project" value="TreeGrafter"/>
</dbReference>
<name>A0A1Y2F5S2_9FUNG</name>
<dbReference type="EC" id="2.7.11.11" evidence="1"/>
<evidence type="ECO:0000256" key="2">
    <source>
        <dbReference type="ARBA" id="ARBA00022527"/>
    </source>
</evidence>
<dbReference type="InterPro" id="IPR017441">
    <property type="entry name" value="Protein_kinase_ATP_BS"/>
</dbReference>
<comment type="catalytic activity">
    <reaction evidence="7">
        <text>L-threonyl-[protein] + ATP = O-phospho-L-threonyl-[protein] + ADP + H(+)</text>
        <dbReference type="Rhea" id="RHEA:46608"/>
        <dbReference type="Rhea" id="RHEA-COMP:11060"/>
        <dbReference type="Rhea" id="RHEA-COMP:11605"/>
        <dbReference type="ChEBI" id="CHEBI:15378"/>
        <dbReference type="ChEBI" id="CHEBI:30013"/>
        <dbReference type="ChEBI" id="CHEBI:30616"/>
        <dbReference type="ChEBI" id="CHEBI:61977"/>
        <dbReference type="ChEBI" id="CHEBI:456216"/>
        <dbReference type="EC" id="2.7.11.11"/>
    </reaction>
</comment>
<proteinExistence type="predicted"/>
<evidence type="ECO:0000256" key="3">
    <source>
        <dbReference type="ARBA" id="ARBA00022679"/>
    </source>
</evidence>
<evidence type="ECO:0000256" key="1">
    <source>
        <dbReference type="ARBA" id="ARBA00012444"/>
    </source>
</evidence>
<dbReference type="PROSITE" id="PS50011">
    <property type="entry name" value="PROTEIN_KINASE_DOM"/>
    <property type="match status" value="1"/>
</dbReference>
<dbReference type="PROSITE" id="PS00107">
    <property type="entry name" value="PROTEIN_KINASE_ATP"/>
    <property type="match status" value="1"/>
</dbReference>
<dbReference type="Proteomes" id="UP000193920">
    <property type="component" value="Unassembled WGS sequence"/>
</dbReference>
<accession>A0A1Y2F5S2</accession>
<gene>
    <name evidence="11" type="ORF">LY90DRAFT_77539</name>
</gene>
<dbReference type="PANTHER" id="PTHR24353">
    <property type="entry name" value="CYCLIC NUCLEOTIDE-DEPENDENT PROTEIN KINASE"/>
    <property type="match status" value="1"/>
</dbReference>
<reference evidence="11 12" key="1">
    <citation type="submission" date="2016-08" db="EMBL/GenBank/DDBJ databases">
        <title>A Parts List for Fungal Cellulosomes Revealed by Comparative Genomics.</title>
        <authorList>
            <consortium name="DOE Joint Genome Institute"/>
            <person name="Haitjema C.H."/>
            <person name="Gilmore S.P."/>
            <person name="Henske J.K."/>
            <person name="Solomon K.V."/>
            <person name="De Groot R."/>
            <person name="Kuo A."/>
            <person name="Mondo S.J."/>
            <person name="Salamov A.A."/>
            <person name="Labutti K."/>
            <person name="Zhao Z."/>
            <person name="Chiniquy J."/>
            <person name="Barry K."/>
            <person name="Brewer H.M."/>
            <person name="Purvine S.O."/>
            <person name="Wright A.T."/>
            <person name="Boxma B."/>
            <person name="Van Alen T."/>
            <person name="Hackstein J.H."/>
            <person name="Baker S.E."/>
            <person name="Grigoriev I.V."/>
            <person name="O'Malley M.A."/>
        </authorList>
    </citation>
    <scope>NUCLEOTIDE SEQUENCE [LARGE SCALE GENOMIC DNA]</scope>
    <source>
        <strain evidence="11 12">G1</strain>
    </source>
</reference>
<evidence type="ECO:0000259" key="10">
    <source>
        <dbReference type="PROSITE" id="PS50011"/>
    </source>
</evidence>
<evidence type="ECO:0000256" key="6">
    <source>
        <dbReference type="ARBA" id="ARBA00022840"/>
    </source>
</evidence>
<keyword evidence="2" id="KW-0723">Serine/threonine-protein kinase</keyword>
<dbReference type="OrthoDB" id="4062651at2759"/>
<keyword evidence="6 9" id="KW-0067">ATP-binding</keyword>
<dbReference type="InterPro" id="IPR011009">
    <property type="entry name" value="Kinase-like_dom_sf"/>
</dbReference>
<feature type="domain" description="Protein kinase" evidence="10">
    <location>
        <begin position="16"/>
        <end position="312"/>
    </location>
</feature>
<dbReference type="GO" id="GO:0004691">
    <property type="term" value="F:cAMP-dependent protein kinase activity"/>
    <property type="evidence" value="ECO:0007669"/>
    <property type="project" value="UniProtKB-EC"/>
</dbReference>
<feature type="binding site" evidence="9">
    <location>
        <position position="45"/>
    </location>
    <ligand>
        <name>ATP</name>
        <dbReference type="ChEBI" id="CHEBI:30616"/>
    </ligand>
</feature>
<organism evidence="11 12">
    <name type="scientific">Neocallimastix californiae</name>
    <dbReference type="NCBI Taxonomy" id="1754190"/>
    <lineage>
        <taxon>Eukaryota</taxon>
        <taxon>Fungi</taxon>
        <taxon>Fungi incertae sedis</taxon>
        <taxon>Chytridiomycota</taxon>
        <taxon>Chytridiomycota incertae sedis</taxon>
        <taxon>Neocallimastigomycetes</taxon>
        <taxon>Neocallimastigales</taxon>
        <taxon>Neocallimastigaceae</taxon>
        <taxon>Neocallimastix</taxon>
    </lineage>
</organism>
<keyword evidence="4 9" id="KW-0547">Nucleotide-binding</keyword>
<dbReference type="PANTHER" id="PTHR24353:SF37">
    <property type="entry name" value="CAMP-DEPENDENT PROTEIN KINASE CATALYTIC SUBUNIT PRKX"/>
    <property type="match status" value="1"/>
</dbReference>
<dbReference type="Pfam" id="PF00069">
    <property type="entry name" value="Pkinase"/>
    <property type="match status" value="1"/>
</dbReference>
<keyword evidence="5 11" id="KW-0418">Kinase</keyword>
<evidence type="ECO:0000256" key="9">
    <source>
        <dbReference type="PROSITE-ProRule" id="PRU10141"/>
    </source>
</evidence>
<evidence type="ECO:0000313" key="12">
    <source>
        <dbReference type="Proteomes" id="UP000193920"/>
    </source>
</evidence>
<keyword evidence="12" id="KW-1185">Reference proteome</keyword>
<protein>
    <recommendedName>
        <fullName evidence="1">cAMP-dependent protein kinase</fullName>
        <ecNumber evidence="1">2.7.11.11</ecNumber>
    </recommendedName>
</protein>
<comment type="catalytic activity">
    <reaction evidence="8">
        <text>L-seryl-[protein] + ATP = O-phospho-L-seryl-[protein] + ADP + H(+)</text>
        <dbReference type="Rhea" id="RHEA:17989"/>
        <dbReference type="Rhea" id="RHEA-COMP:9863"/>
        <dbReference type="Rhea" id="RHEA-COMP:11604"/>
        <dbReference type="ChEBI" id="CHEBI:15378"/>
        <dbReference type="ChEBI" id="CHEBI:29999"/>
        <dbReference type="ChEBI" id="CHEBI:30616"/>
        <dbReference type="ChEBI" id="CHEBI:83421"/>
        <dbReference type="ChEBI" id="CHEBI:456216"/>
        <dbReference type="EC" id="2.7.11.11"/>
    </reaction>
</comment>
<evidence type="ECO:0000256" key="4">
    <source>
        <dbReference type="ARBA" id="ARBA00022741"/>
    </source>
</evidence>
<dbReference type="SUPFAM" id="SSF56112">
    <property type="entry name" value="Protein kinase-like (PK-like)"/>
    <property type="match status" value="1"/>
</dbReference>
<evidence type="ECO:0000256" key="5">
    <source>
        <dbReference type="ARBA" id="ARBA00022777"/>
    </source>
</evidence>
<dbReference type="AlphaFoldDB" id="A0A1Y2F5S2"/>
<evidence type="ECO:0000313" key="11">
    <source>
        <dbReference type="EMBL" id="ORY78275.1"/>
    </source>
</evidence>
<keyword evidence="3" id="KW-0808">Transferase</keyword>